<dbReference type="InterPro" id="IPR058922">
    <property type="entry name" value="WHD_DRP"/>
</dbReference>
<dbReference type="InterPro" id="IPR057135">
    <property type="entry name" value="At4g27190-like_LRR"/>
</dbReference>
<protein>
    <recommendedName>
        <fullName evidence="9">Rx N-terminal domain-containing protein</fullName>
    </recommendedName>
</protein>
<keyword evidence="2" id="KW-0677">Repeat</keyword>
<reference evidence="7 8" key="1">
    <citation type="journal article" date="2018" name="Proc. Natl. Acad. Sci. U.S.A.">
        <title>Draft genome sequence of Camellia sinensis var. sinensis provides insights into the evolution of the tea genome and tea quality.</title>
        <authorList>
            <person name="Wei C."/>
            <person name="Yang H."/>
            <person name="Wang S."/>
            <person name="Zhao J."/>
            <person name="Liu C."/>
            <person name="Gao L."/>
            <person name="Xia E."/>
            <person name="Lu Y."/>
            <person name="Tai Y."/>
            <person name="She G."/>
            <person name="Sun J."/>
            <person name="Cao H."/>
            <person name="Tong W."/>
            <person name="Gao Q."/>
            <person name="Li Y."/>
            <person name="Deng W."/>
            <person name="Jiang X."/>
            <person name="Wang W."/>
            <person name="Chen Q."/>
            <person name="Zhang S."/>
            <person name="Li H."/>
            <person name="Wu J."/>
            <person name="Wang P."/>
            <person name="Li P."/>
            <person name="Shi C."/>
            <person name="Zheng F."/>
            <person name="Jian J."/>
            <person name="Huang B."/>
            <person name="Shan D."/>
            <person name="Shi M."/>
            <person name="Fang C."/>
            <person name="Yue Y."/>
            <person name="Li F."/>
            <person name="Li D."/>
            <person name="Wei S."/>
            <person name="Han B."/>
            <person name="Jiang C."/>
            <person name="Yin Y."/>
            <person name="Xia T."/>
            <person name="Zhang Z."/>
            <person name="Bennetzen J.L."/>
            <person name="Zhao S."/>
            <person name="Wan X."/>
        </authorList>
    </citation>
    <scope>NUCLEOTIDE SEQUENCE [LARGE SCALE GENOMIC DNA]</scope>
    <source>
        <strain evidence="8">cv. Shuchazao</strain>
        <tissue evidence="7">Leaf</tissue>
    </source>
</reference>
<dbReference type="PANTHER" id="PTHR47186">
    <property type="entry name" value="LEUCINE-RICH REPEAT-CONTAINING PROTEIN 57"/>
    <property type="match status" value="1"/>
</dbReference>
<dbReference type="GO" id="GO:0006952">
    <property type="term" value="P:defense response"/>
    <property type="evidence" value="ECO:0007669"/>
    <property type="project" value="UniProtKB-ARBA"/>
</dbReference>
<keyword evidence="8" id="KW-1185">Reference proteome</keyword>
<name>A0A4S4EZ72_CAMSN</name>
<feature type="domain" description="R13L1/DRL21-like LRR repeat region" evidence="6">
    <location>
        <begin position="232"/>
        <end position="359"/>
    </location>
</feature>
<sequence length="995" mass="113410">MEYIGGEYFRELLSRSFFQPSSTRKSSKFVMHDLINDLAQVVARDTCFRLEDRLKYQEQCKNIKKARHSSYMQEYHEGMKKFEIFDKAPHLRTFLPFSLRSGSYFRLATNVPRNLLLKLRRLRVLNMSRYCITEVPNSVGDLKHLRYLNLSHSQIKELPESLGSLYNLQTLMLRACRKLKKLPTDLGNLIDLRHLDTTDAHSLEEMPLGIGKLASLQTLSNFIVTKKNGLRIKELGNLIYLRGKLCLSGLQHVVNPLDAREANLNDKQGLDVLSMEWSVNSDDSRDGRAETEVLDMLRPQKNLKELHIKGYLGIGFPTWIGDPLFSNMADLSLDNCGNCASLPPLGQLPSLKKLYIKGMRVLKYVGCEFYGQGGVQPFPLLKTLSFENMPEWEDWYAFGDHKEVQPFTRVKYLSIIECPKLVKMLPTDLPCLNNLEIRDCPNLCGVMPKDLPCLNNLEIRDCPKLCRMMPKDLPCLNKLRISGCPQFLVEGSSNSLPSLTSIAMNDVPLTSLEAVLEMRSMVDDEVISANTKSKHPSSITALSIGMIKKLELLPKWVTHGLMEVEELNIQSCEELKTLWKNEARVQHSFPAFRRLEIEDCPQLVSLFEEDEDEENEGQHQQQQEEGLPSIVRLEGLRIDNCEKLEKLPRLLHTFTFLRELCVCNCPSLGSFPATGFPCKLKRLEILDCEALQTFPETGFPCTLKRLEIRDCEALQSLFGWIRQINDNNLEVLVVADCPSLTWLISCRGGGLPHTLKQLDIKNCKKLEALLVEEGMEINCPSLESVWISGCDRLKYLPDALRNLRNLSRLWLYGCKNLEYIPEGWFHSATNLRRLDITGCKKLKALPHGLQSINYLTSLEQLGMNISQWNNNFKKIGLHSLPSLKTLSISGEEEEHPVGSSFPIDGMLLPTSLIYLRISDFRNLEKLSSKLFQNLASLEDLWIRDCPRLKSLPVQRLPPSLNELSIESCPRLTGKCEKGKGKYWPRLANIPDVDVS</sequence>
<dbReference type="Pfam" id="PF23559">
    <property type="entry name" value="WHD_DRP"/>
    <property type="match status" value="1"/>
</dbReference>
<evidence type="ECO:0000259" key="4">
    <source>
        <dbReference type="Pfam" id="PF23247"/>
    </source>
</evidence>
<dbReference type="InterPro" id="IPR003591">
    <property type="entry name" value="Leu-rich_rpt_typical-subtyp"/>
</dbReference>
<proteinExistence type="predicted"/>
<dbReference type="Gene3D" id="3.80.10.10">
    <property type="entry name" value="Ribonuclease Inhibitor"/>
    <property type="match status" value="6"/>
</dbReference>
<dbReference type="InterPro" id="IPR032675">
    <property type="entry name" value="LRR_dom_sf"/>
</dbReference>
<dbReference type="AlphaFoldDB" id="A0A4S4EZ72"/>
<dbReference type="EMBL" id="SDRB02000870">
    <property type="protein sequence ID" value="THG22420.1"/>
    <property type="molecule type" value="Genomic_DNA"/>
</dbReference>
<dbReference type="PROSITE" id="PS51450">
    <property type="entry name" value="LRR"/>
    <property type="match status" value="1"/>
</dbReference>
<feature type="domain" description="Disease resistance protein At4g27190-like leucine-rich repeats" evidence="4">
    <location>
        <begin position="677"/>
        <end position="815"/>
    </location>
</feature>
<dbReference type="Pfam" id="PF23247">
    <property type="entry name" value="LRR_RPS2"/>
    <property type="match status" value="1"/>
</dbReference>
<dbReference type="Pfam" id="PF25019">
    <property type="entry name" value="LRR_R13L1-DRL21"/>
    <property type="match status" value="1"/>
</dbReference>
<dbReference type="SUPFAM" id="SSF52058">
    <property type="entry name" value="L domain-like"/>
    <property type="match status" value="1"/>
</dbReference>
<evidence type="ECO:0000259" key="5">
    <source>
        <dbReference type="Pfam" id="PF23559"/>
    </source>
</evidence>
<organism evidence="7 8">
    <name type="scientific">Camellia sinensis var. sinensis</name>
    <name type="common">China tea</name>
    <dbReference type="NCBI Taxonomy" id="542762"/>
    <lineage>
        <taxon>Eukaryota</taxon>
        <taxon>Viridiplantae</taxon>
        <taxon>Streptophyta</taxon>
        <taxon>Embryophyta</taxon>
        <taxon>Tracheophyta</taxon>
        <taxon>Spermatophyta</taxon>
        <taxon>Magnoliopsida</taxon>
        <taxon>eudicotyledons</taxon>
        <taxon>Gunneridae</taxon>
        <taxon>Pentapetalae</taxon>
        <taxon>asterids</taxon>
        <taxon>Ericales</taxon>
        <taxon>Theaceae</taxon>
        <taxon>Camellia</taxon>
    </lineage>
</organism>
<evidence type="ECO:0000313" key="8">
    <source>
        <dbReference type="Proteomes" id="UP000306102"/>
    </source>
</evidence>
<dbReference type="STRING" id="542762.A0A4S4EZ72"/>
<dbReference type="SMART" id="SM00369">
    <property type="entry name" value="LRR_TYP"/>
    <property type="match status" value="3"/>
</dbReference>
<feature type="domain" description="Disease resistance protein winged helix" evidence="5">
    <location>
        <begin position="1"/>
        <end position="39"/>
    </location>
</feature>
<dbReference type="Proteomes" id="UP000306102">
    <property type="component" value="Unassembled WGS sequence"/>
</dbReference>
<dbReference type="PANTHER" id="PTHR47186:SF42">
    <property type="entry name" value="DISEASE RESISTANCE RPP13-LIKE PROTEIN 1"/>
    <property type="match status" value="1"/>
</dbReference>
<gene>
    <name evidence="7" type="ORF">TEA_016294</name>
</gene>
<evidence type="ECO:0000259" key="6">
    <source>
        <dbReference type="Pfam" id="PF25019"/>
    </source>
</evidence>
<comment type="caution">
    <text evidence="7">The sequence shown here is derived from an EMBL/GenBank/DDBJ whole genome shotgun (WGS) entry which is preliminary data.</text>
</comment>
<evidence type="ECO:0000256" key="2">
    <source>
        <dbReference type="ARBA" id="ARBA00022737"/>
    </source>
</evidence>
<dbReference type="GO" id="GO:0051707">
    <property type="term" value="P:response to other organism"/>
    <property type="evidence" value="ECO:0007669"/>
    <property type="project" value="UniProtKB-ARBA"/>
</dbReference>
<keyword evidence="3" id="KW-0547">Nucleotide-binding</keyword>
<evidence type="ECO:0000256" key="1">
    <source>
        <dbReference type="ARBA" id="ARBA00022614"/>
    </source>
</evidence>
<dbReference type="InterPro" id="IPR001611">
    <property type="entry name" value="Leu-rich_rpt"/>
</dbReference>
<evidence type="ECO:0000313" key="7">
    <source>
        <dbReference type="EMBL" id="THG22420.1"/>
    </source>
</evidence>
<accession>A0A4S4EZ72</accession>
<dbReference type="InterPro" id="IPR056789">
    <property type="entry name" value="LRR_R13L1-DRL21"/>
</dbReference>
<evidence type="ECO:0008006" key="9">
    <source>
        <dbReference type="Google" id="ProtNLM"/>
    </source>
</evidence>
<evidence type="ECO:0000256" key="3">
    <source>
        <dbReference type="ARBA" id="ARBA00022741"/>
    </source>
</evidence>
<dbReference type="SUPFAM" id="SSF52047">
    <property type="entry name" value="RNI-like"/>
    <property type="match status" value="1"/>
</dbReference>
<keyword evidence="1" id="KW-0433">Leucine-rich repeat</keyword>